<feature type="compositionally biased region" description="Basic and acidic residues" evidence="9">
    <location>
        <begin position="409"/>
        <end position="422"/>
    </location>
</feature>
<evidence type="ECO:0000256" key="9">
    <source>
        <dbReference type="SAM" id="MobiDB-lite"/>
    </source>
</evidence>
<keyword evidence="4" id="KW-0336">GPI-anchor</keyword>
<dbReference type="EMBL" id="CZPT02001981">
    <property type="protein sequence ID" value="SCU73053.1"/>
    <property type="molecule type" value="Genomic_DNA"/>
</dbReference>
<feature type="region of interest" description="Disordered" evidence="9">
    <location>
        <begin position="375"/>
        <end position="422"/>
    </location>
</feature>
<sequence length="490" mass="53687">MRIGKYCVVFLLVWTQATKRSVGKPTNIINQEEFKALCAFVNLANESVDYAGLEAEIRDAAADIGAIFLASQQESISKLREQIEIWREVEATNNGGNNRGIKKWSVWEEARRKLIDEGGTKYVQWVELGLSDAEKQKIEEAMDETVKCMAEENGLWDTLREMPVKGSITKAIFGSRERQVQIMKGRGSRETACGRGLFPGDWAGTALSADLLCLCAATERRAATNEGCCTGCETGGNGVAWDPRVHSEERWNLLRSKCEKVSSGTPLSSRALSVAESTFFNQLKISKGSTSGRPTLLGKFGTSFSVGCTGEITEKEGRCVRYSHSHVDRNNPALPWLTNLREAANAVDQLNAVDTKLKHLRVGIATFHTKHVDFKSREKGNGGDPILGSGGVEGEVNTNESTKANTNDGRAKKAGESKRTPVDNISHKCEGYRQGKTCKSRKVETECDWEEGTCVGSASEPVTSPLRQRPPTSGKVNSIRCSLSLFLILL</sequence>
<keyword evidence="13" id="KW-1185">Reference proteome</keyword>
<protein>
    <submittedName>
        <fullName evidence="12">Variant surface glycoprotein (VSG)-related, putative</fullName>
    </submittedName>
</protein>
<keyword evidence="5 10" id="KW-0732">Signal</keyword>
<feature type="domain" description="Trypanosome variant surface glycoprotein B-type N-terminal" evidence="11">
    <location>
        <begin position="13"/>
        <end position="361"/>
    </location>
</feature>
<feature type="compositionally biased region" description="Gly residues" evidence="9">
    <location>
        <begin position="382"/>
        <end position="393"/>
    </location>
</feature>
<comment type="caution">
    <text evidence="12">The sequence shown here is derived from an EMBL/GenBank/DDBJ whole genome shotgun (WGS) entry which is preliminary data.</text>
</comment>
<evidence type="ECO:0000256" key="5">
    <source>
        <dbReference type="ARBA" id="ARBA00022729"/>
    </source>
</evidence>
<evidence type="ECO:0000256" key="3">
    <source>
        <dbReference type="ARBA" id="ARBA00022475"/>
    </source>
</evidence>
<dbReference type="GO" id="GO:0098552">
    <property type="term" value="C:side of membrane"/>
    <property type="evidence" value="ECO:0007669"/>
    <property type="project" value="UniProtKB-KW"/>
</dbReference>
<evidence type="ECO:0000256" key="4">
    <source>
        <dbReference type="ARBA" id="ARBA00022622"/>
    </source>
</evidence>
<dbReference type="Pfam" id="PF13206">
    <property type="entry name" value="VSG_B"/>
    <property type="match status" value="1"/>
</dbReference>
<evidence type="ECO:0000256" key="2">
    <source>
        <dbReference type="ARBA" id="ARBA00004609"/>
    </source>
</evidence>
<keyword evidence="7" id="KW-0325">Glycoprotein</keyword>
<dbReference type="InterPro" id="IPR025932">
    <property type="entry name" value="Trypano_VSG_B_N_dom"/>
</dbReference>
<feature type="compositionally biased region" description="Polar residues" evidence="9">
    <location>
        <begin position="396"/>
        <end position="408"/>
    </location>
</feature>
<reference evidence="12" key="1">
    <citation type="submission" date="2016-09" db="EMBL/GenBank/DDBJ databases">
        <authorList>
            <person name="Hebert L."/>
            <person name="Moumen B."/>
        </authorList>
    </citation>
    <scope>NUCLEOTIDE SEQUENCE [LARGE SCALE GENOMIC DNA]</scope>
    <source>
        <strain evidence="12">OVI</strain>
    </source>
</reference>
<dbReference type="GO" id="GO:0005886">
    <property type="term" value="C:plasma membrane"/>
    <property type="evidence" value="ECO:0007669"/>
    <property type="project" value="UniProtKB-SubCell"/>
</dbReference>
<feature type="chain" id="PRO_5009235706" evidence="10">
    <location>
        <begin position="24"/>
        <end position="490"/>
    </location>
</feature>
<accession>A0A1G4IKW3</accession>
<dbReference type="AlphaFoldDB" id="A0A1G4IKW3"/>
<comment type="subcellular location">
    <subcellularLocation>
        <location evidence="2">Cell membrane</location>
        <topology evidence="2">Lipid-anchor</topology>
        <topology evidence="2">GPI-anchor</topology>
    </subcellularLocation>
</comment>
<keyword evidence="3" id="KW-1003">Cell membrane</keyword>
<evidence type="ECO:0000313" key="12">
    <source>
        <dbReference type="EMBL" id="SCU73053.1"/>
    </source>
</evidence>
<evidence type="ECO:0000259" key="11">
    <source>
        <dbReference type="Pfam" id="PF13206"/>
    </source>
</evidence>
<evidence type="ECO:0000256" key="1">
    <source>
        <dbReference type="ARBA" id="ARBA00002523"/>
    </source>
</evidence>
<keyword evidence="8" id="KW-0449">Lipoprotein</keyword>
<feature type="signal peptide" evidence="10">
    <location>
        <begin position="1"/>
        <end position="23"/>
    </location>
</feature>
<evidence type="ECO:0000256" key="10">
    <source>
        <dbReference type="SAM" id="SignalP"/>
    </source>
</evidence>
<dbReference type="VEuPathDB" id="TriTrypDB:TEOVI_000462500"/>
<evidence type="ECO:0000256" key="8">
    <source>
        <dbReference type="ARBA" id="ARBA00023288"/>
    </source>
</evidence>
<organism evidence="12 13">
    <name type="scientific">Trypanosoma equiperdum</name>
    <dbReference type="NCBI Taxonomy" id="5694"/>
    <lineage>
        <taxon>Eukaryota</taxon>
        <taxon>Discoba</taxon>
        <taxon>Euglenozoa</taxon>
        <taxon>Kinetoplastea</taxon>
        <taxon>Metakinetoplastina</taxon>
        <taxon>Trypanosomatida</taxon>
        <taxon>Trypanosomatidae</taxon>
        <taxon>Trypanosoma</taxon>
    </lineage>
</organism>
<evidence type="ECO:0000256" key="7">
    <source>
        <dbReference type="ARBA" id="ARBA00023180"/>
    </source>
</evidence>
<dbReference type="RefSeq" id="XP_067083477.1">
    <property type="nucleotide sequence ID" value="XM_067227376.1"/>
</dbReference>
<gene>
    <name evidence="12" type="ORF">TEOVI_000462500</name>
</gene>
<dbReference type="Proteomes" id="UP000195570">
    <property type="component" value="Unassembled WGS sequence"/>
</dbReference>
<evidence type="ECO:0000313" key="13">
    <source>
        <dbReference type="Proteomes" id="UP000195570"/>
    </source>
</evidence>
<comment type="function">
    <text evidence="1">VSG forms a coat on the surface of the parasite. The trypanosome evades the immune response of the host by expressing a series of antigenically distinct VSGs from an estimated 1000 VSG genes.</text>
</comment>
<name>A0A1G4IKW3_TRYEQ</name>
<proteinExistence type="predicted"/>
<evidence type="ECO:0000256" key="6">
    <source>
        <dbReference type="ARBA" id="ARBA00023136"/>
    </source>
</evidence>
<keyword evidence="6" id="KW-0472">Membrane</keyword>
<dbReference type="GeneID" id="92378565"/>